<comment type="caution">
    <text evidence="1">The sequence shown here is derived from an EMBL/GenBank/DDBJ whole genome shotgun (WGS) entry which is preliminary data.</text>
</comment>
<dbReference type="Proteomes" id="UP000603457">
    <property type="component" value="Unassembled WGS sequence"/>
</dbReference>
<protein>
    <submittedName>
        <fullName evidence="1">Uncharacterized protein</fullName>
    </submittedName>
</protein>
<evidence type="ECO:0000313" key="2">
    <source>
        <dbReference type="Proteomes" id="UP000603457"/>
    </source>
</evidence>
<reference evidence="1 2" key="1">
    <citation type="journal article" date="2020" name="ISME J.">
        <title>Comparative genomics reveals insights into cyanobacterial evolution and habitat adaptation.</title>
        <authorList>
            <person name="Chen M.Y."/>
            <person name="Teng W.K."/>
            <person name="Zhao L."/>
            <person name="Hu C.X."/>
            <person name="Zhou Y.K."/>
            <person name="Han B.P."/>
            <person name="Song L.R."/>
            <person name="Shu W.S."/>
        </authorList>
    </citation>
    <scope>NUCLEOTIDE SEQUENCE [LARGE SCALE GENOMIC DNA]</scope>
    <source>
        <strain evidence="1 2">FACHB-130</strain>
    </source>
</reference>
<keyword evidence="2" id="KW-1185">Reference proteome</keyword>
<name>A0ABR8FY87_9NOSO</name>
<sequence length="57" mass="6201">MSVGSALGRQPVALFAKVVASGVRLSLALRLLNSYECVILNLYTKSYLEDSENMPVL</sequence>
<proteinExistence type="predicted"/>
<accession>A0ABR8FY87</accession>
<dbReference type="RefSeq" id="WP_190969121.1">
    <property type="nucleotide sequence ID" value="NZ_JACJTB010000026.1"/>
</dbReference>
<gene>
    <name evidence="1" type="ORF">H6G74_18910</name>
</gene>
<organism evidence="1 2">
    <name type="scientific">Nostoc spongiaeforme FACHB-130</name>
    <dbReference type="NCBI Taxonomy" id="1357510"/>
    <lineage>
        <taxon>Bacteria</taxon>
        <taxon>Bacillati</taxon>
        <taxon>Cyanobacteriota</taxon>
        <taxon>Cyanophyceae</taxon>
        <taxon>Nostocales</taxon>
        <taxon>Nostocaceae</taxon>
        <taxon>Nostoc</taxon>
    </lineage>
</organism>
<dbReference type="EMBL" id="JACJTB010000026">
    <property type="protein sequence ID" value="MBD2596385.1"/>
    <property type="molecule type" value="Genomic_DNA"/>
</dbReference>
<evidence type="ECO:0000313" key="1">
    <source>
        <dbReference type="EMBL" id="MBD2596385.1"/>
    </source>
</evidence>